<evidence type="ECO:0000256" key="1">
    <source>
        <dbReference type="ARBA" id="ARBA00004141"/>
    </source>
</evidence>
<keyword evidence="3 6" id="KW-0812">Transmembrane</keyword>
<comment type="subcellular location">
    <subcellularLocation>
        <location evidence="1">Membrane</location>
        <topology evidence="1">Multi-pass membrane protein</topology>
    </subcellularLocation>
</comment>
<evidence type="ECO:0000256" key="2">
    <source>
        <dbReference type="ARBA" id="ARBA00009399"/>
    </source>
</evidence>
<dbReference type="PANTHER" id="PTHR38459:SF1">
    <property type="entry name" value="PROPHAGE BACTOPRENOL-LINKED GLUCOSE TRANSLOCASE HOMOLOG"/>
    <property type="match status" value="1"/>
</dbReference>
<feature type="transmembrane region" description="Helical" evidence="6">
    <location>
        <begin position="86"/>
        <end position="105"/>
    </location>
</feature>
<protein>
    <submittedName>
        <fullName evidence="8">GtrA family protein</fullName>
    </submittedName>
</protein>
<accession>A0ABW0D252</accession>
<evidence type="ECO:0000313" key="9">
    <source>
        <dbReference type="Proteomes" id="UP001596156"/>
    </source>
</evidence>
<evidence type="ECO:0000256" key="6">
    <source>
        <dbReference type="SAM" id="Phobius"/>
    </source>
</evidence>
<feature type="domain" description="GtrA/DPMS transmembrane" evidence="7">
    <location>
        <begin position="26"/>
        <end position="139"/>
    </location>
</feature>
<feature type="transmembrane region" description="Helical" evidence="6">
    <location>
        <begin position="23"/>
        <end position="48"/>
    </location>
</feature>
<reference evidence="9" key="1">
    <citation type="journal article" date="2019" name="Int. J. Syst. Evol. Microbiol.">
        <title>The Global Catalogue of Microorganisms (GCM) 10K type strain sequencing project: providing services to taxonomists for standard genome sequencing and annotation.</title>
        <authorList>
            <consortium name="The Broad Institute Genomics Platform"/>
            <consortium name="The Broad Institute Genome Sequencing Center for Infectious Disease"/>
            <person name="Wu L."/>
            <person name="Ma J."/>
        </authorList>
    </citation>
    <scope>NUCLEOTIDE SEQUENCE [LARGE SCALE GENOMIC DNA]</scope>
    <source>
        <strain evidence="9">CCM 8479</strain>
    </source>
</reference>
<evidence type="ECO:0000256" key="5">
    <source>
        <dbReference type="ARBA" id="ARBA00023136"/>
    </source>
</evidence>
<organism evidence="8 9">
    <name type="scientific">Streptomyces fimbriatus</name>
    <dbReference type="NCBI Taxonomy" id="68197"/>
    <lineage>
        <taxon>Bacteria</taxon>
        <taxon>Bacillati</taxon>
        <taxon>Actinomycetota</taxon>
        <taxon>Actinomycetes</taxon>
        <taxon>Kitasatosporales</taxon>
        <taxon>Streptomycetaceae</taxon>
        <taxon>Streptomyces</taxon>
    </lineage>
</organism>
<evidence type="ECO:0000256" key="3">
    <source>
        <dbReference type="ARBA" id="ARBA00022692"/>
    </source>
</evidence>
<keyword evidence="5 6" id="KW-0472">Membrane</keyword>
<gene>
    <name evidence="8" type="ORF">ACFPN6_01675</name>
</gene>
<comment type="similarity">
    <text evidence="2">Belongs to the GtrA family.</text>
</comment>
<feature type="transmembrane region" description="Helical" evidence="6">
    <location>
        <begin position="54"/>
        <end position="74"/>
    </location>
</feature>
<dbReference type="Pfam" id="PF04138">
    <property type="entry name" value="GtrA_DPMS_TM"/>
    <property type="match status" value="1"/>
</dbReference>
<keyword evidence="4 6" id="KW-1133">Transmembrane helix</keyword>
<evidence type="ECO:0000256" key="4">
    <source>
        <dbReference type="ARBA" id="ARBA00022989"/>
    </source>
</evidence>
<comment type="caution">
    <text evidence="8">The sequence shown here is derived from an EMBL/GenBank/DDBJ whole genome shotgun (WGS) entry which is preliminary data.</text>
</comment>
<sequence>MTVTDAPAPGERAGRRPRDLRQLAGYTLVGGSGVALDLAAFVLLHNVLGWHEQLANAVSTTLGITNNFVLNAVFTFGKRDRLLLRFVRFHAVGMCGTALTFGLLWLLAGRLGADPNLVKAASLPLVLAVQFVLNRKWSFA</sequence>
<name>A0ABW0D252_STRFI</name>
<dbReference type="RefSeq" id="WP_344642986.1">
    <property type="nucleotide sequence ID" value="NZ_BAAASS010000003.1"/>
</dbReference>
<proteinExistence type="inferred from homology"/>
<dbReference type="EMBL" id="JBHSKL010000003">
    <property type="protein sequence ID" value="MFC5223326.1"/>
    <property type="molecule type" value="Genomic_DNA"/>
</dbReference>
<dbReference type="PANTHER" id="PTHR38459">
    <property type="entry name" value="PROPHAGE BACTOPRENOL-LINKED GLUCOSE TRANSLOCASE HOMOLOG"/>
    <property type="match status" value="1"/>
</dbReference>
<evidence type="ECO:0000313" key="8">
    <source>
        <dbReference type="EMBL" id="MFC5223326.1"/>
    </source>
</evidence>
<keyword evidence="9" id="KW-1185">Reference proteome</keyword>
<dbReference type="Proteomes" id="UP001596156">
    <property type="component" value="Unassembled WGS sequence"/>
</dbReference>
<dbReference type="InterPro" id="IPR007267">
    <property type="entry name" value="GtrA_DPMS_TM"/>
</dbReference>
<dbReference type="InterPro" id="IPR051401">
    <property type="entry name" value="GtrA_CellWall_Glycosyl"/>
</dbReference>
<evidence type="ECO:0000259" key="7">
    <source>
        <dbReference type="Pfam" id="PF04138"/>
    </source>
</evidence>